<name>A0A3P7N1F1_9BILA</name>
<evidence type="ECO:0000256" key="3">
    <source>
        <dbReference type="ARBA" id="ARBA00022679"/>
    </source>
</evidence>
<dbReference type="InterPro" id="IPR036850">
    <property type="entry name" value="NDK-like_dom_sf"/>
</dbReference>
<evidence type="ECO:0000313" key="12">
    <source>
        <dbReference type="Proteomes" id="UP000271098"/>
    </source>
</evidence>
<dbReference type="Proteomes" id="UP000271098">
    <property type="component" value="Unassembled WGS sequence"/>
</dbReference>
<evidence type="ECO:0000256" key="9">
    <source>
        <dbReference type="SAM" id="MobiDB-lite"/>
    </source>
</evidence>
<feature type="region of interest" description="Disordered" evidence="9">
    <location>
        <begin position="1"/>
        <end position="41"/>
    </location>
</feature>
<evidence type="ECO:0000256" key="1">
    <source>
        <dbReference type="ARBA" id="ARBA00001946"/>
    </source>
</evidence>
<comment type="cofactor">
    <cofactor evidence="1">
        <name>Mg(2+)</name>
        <dbReference type="ChEBI" id="CHEBI:18420"/>
    </cofactor>
</comment>
<dbReference type="InterPro" id="IPR023005">
    <property type="entry name" value="Nucleoside_diP_kinase_AS"/>
</dbReference>
<comment type="similarity">
    <text evidence="2 7">Belongs to the NDK family.</text>
</comment>
<reference evidence="11 12" key="1">
    <citation type="submission" date="2018-11" db="EMBL/GenBank/DDBJ databases">
        <authorList>
            <consortium name="Pathogen Informatics"/>
        </authorList>
    </citation>
    <scope>NUCLEOTIDE SEQUENCE [LARGE SCALE GENOMIC DNA]</scope>
</reference>
<evidence type="ECO:0000256" key="6">
    <source>
        <dbReference type="ARBA" id="ARBA00022840"/>
    </source>
</evidence>
<organism evidence="11 12">
    <name type="scientific">Gongylonema pulchrum</name>
    <dbReference type="NCBI Taxonomy" id="637853"/>
    <lineage>
        <taxon>Eukaryota</taxon>
        <taxon>Metazoa</taxon>
        <taxon>Ecdysozoa</taxon>
        <taxon>Nematoda</taxon>
        <taxon>Chromadorea</taxon>
        <taxon>Rhabditida</taxon>
        <taxon>Spirurina</taxon>
        <taxon>Spiruromorpha</taxon>
        <taxon>Spiruroidea</taxon>
        <taxon>Gongylonematidae</taxon>
        <taxon>Gongylonema</taxon>
    </lineage>
</organism>
<evidence type="ECO:0000256" key="4">
    <source>
        <dbReference type="ARBA" id="ARBA00022741"/>
    </source>
</evidence>
<dbReference type="InterPro" id="IPR034907">
    <property type="entry name" value="NDK-like_dom"/>
</dbReference>
<feature type="compositionally biased region" description="Acidic residues" evidence="9">
    <location>
        <begin position="1"/>
        <end position="10"/>
    </location>
</feature>
<keyword evidence="12" id="KW-1185">Reference proteome</keyword>
<dbReference type="Gene3D" id="3.30.70.141">
    <property type="entry name" value="Nucleoside diphosphate kinase-like domain"/>
    <property type="match status" value="2"/>
</dbReference>
<feature type="compositionally biased region" description="Low complexity" evidence="9">
    <location>
        <begin position="29"/>
        <end position="38"/>
    </location>
</feature>
<dbReference type="AlphaFoldDB" id="A0A3P7N1F1"/>
<dbReference type="PROSITE" id="PS00469">
    <property type="entry name" value="NDPK"/>
    <property type="match status" value="1"/>
</dbReference>
<feature type="domain" description="Nucleoside diphosphate kinase-like" evidence="10">
    <location>
        <begin position="47"/>
        <end position="133"/>
    </location>
</feature>
<evidence type="ECO:0000256" key="2">
    <source>
        <dbReference type="ARBA" id="ARBA00008142"/>
    </source>
</evidence>
<evidence type="ECO:0000256" key="8">
    <source>
        <dbReference type="RuleBase" id="RU004013"/>
    </source>
</evidence>
<sequence length="149" mass="16890">MEFISVDEGEAEHNAWSPLEDSSTDSRSRSSSSSSSSTFADNMTNTKERTFICIKPDAVHRGLVAKIIERFEQRGYKLVAMKMMRASKQHLEVRTIRGDFSIQMGRNIVHGSDSVPSAEREIAHWFKPDELCEWSPVAAPWVYEQHCGP</sequence>
<dbReference type="PANTHER" id="PTHR11349">
    <property type="entry name" value="NUCLEOSIDE DIPHOSPHATE KINASE"/>
    <property type="match status" value="1"/>
</dbReference>
<dbReference type="PROSITE" id="PS51374">
    <property type="entry name" value="NDPK_LIKE"/>
    <property type="match status" value="1"/>
</dbReference>
<comment type="catalytic activity">
    <reaction evidence="8">
        <text>a 2'-deoxyribonucleoside 5'-diphosphate + ATP = a 2'-deoxyribonucleoside 5'-triphosphate + ADP</text>
        <dbReference type="Rhea" id="RHEA:44640"/>
        <dbReference type="ChEBI" id="CHEBI:30616"/>
        <dbReference type="ChEBI" id="CHEBI:61560"/>
        <dbReference type="ChEBI" id="CHEBI:73316"/>
        <dbReference type="ChEBI" id="CHEBI:456216"/>
        <dbReference type="EC" id="2.7.4.6"/>
    </reaction>
</comment>
<dbReference type="SMART" id="SM00562">
    <property type="entry name" value="NDK"/>
    <property type="match status" value="1"/>
</dbReference>
<accession>A0A3P7N1F1</accession>
<dbReference type="GO" id="GO:0005524">
    <property type="term" value="F:ATP binding"/>
    <property type="evidence" value="ECO:0007669"/>
    <property type="project" value="UniProtKB-KW"/>
</dbReference>
<dbReference type="EMBL" id="UYRT01084261">
    <property type="protein sequence ID" value="VDN28587.1"/>
    <property type="molecule type" value="Genomic_DNA"/>
</dbReference>
<dbReference type="EC" id="2.7.4.6" evidence="8"/>
<dbReference type="GO" id="GO:0004550">
    <property type="term" value="F:nucleoside diphosphate kinase activity"/>
    <property type="evidence" value="ECO:0007669"/>
    <property type="project" value="UniProtKB-EC"/>
</dbReference>
<evidence type="ECO:0000256" key="7">
    <source>
        <dbReference type="PROSITE-ProRule" id="PRU00706"/>
    </source>
</evidence>
<gene>
    <name evidence="11" type="ORF">GPUH_LOCUS16808</name>
</gene>
<dbReference type="Pfam" id="PF00334">
    <property type="entry name" value="NDK"/>
    <property type="match status" value="1"/>
</dbReference>
<dbReference type="SUPFAM" id="SSF54919">
    <property type="entry name" value="Nucleoside diphosphate kinase, NDK"/>
    <property type="match status" value="1"/>
</dbReference>
<comment type="caution">
    <text evidence="7">Lacks conserved residue(s) required for the propagation of feature annotation.</text>
</comment>
<evidence type="ECO:0000256" key="5">
    <source>
        <dbReference type="ARBA" id="ARBA00022777"/>
    </source>
</evidence>
<keyword evidence="4 8" id="KW-0547">Nucleotide-binding</keyword>
<protein>
    <recommendedName>
        <fullName evidence="8">Nucleoside diphosphate kinase</fullName>
        <ecNumber evidence="8">2.7.4.6</ecNumber>
    </recommendedName>
</protein>
<proteinExistence type="inferred from homology"/>
<evidence type="ECO:0000259" key="10">
    <source>
        <dbReference type="SMART" id="SM00562"/>
    </source>
</evidence>
<keyword evidence="5 8" id="KW-0418">Kinase</keyword>
<keyword evidence="6 8" id="KW-0067">ATP-binding</keyword>
<dbReference type="OrthoDB" id="2162449at2759"/>
<keyword evidence="3 8" id="KW-0808">Transferase</keyword>
<evidence type="ECO:0000313" key="11">
    <source>
        <dbReference type="EMBL" id="VDN28587.1"/>
    </source>
</evidence>